<dbReference type="InterPro" id="IPR001001">
    <property type="entry name" value="DNA_polIII_beta"/>
</dbReference>
<comment type="caution">
    <text evidence="13">The sequence shown here is derived from an EMBL/GenBank/DDBJ whole genome shotgun (WGS) entry which is preliminary data.</text>
</comment>
<keyword evidence="8" id="KW-0238">DNA-binding</keyword>
<evidence type="ECO:0000256" key="4">
    <source>
        <dbReference type="ARBA" id="ARBA00022679"/>
    </source>
</evidence>
<dbReference type="GO" id="GO:0006271">
    <property type="term" value="P:DNA strand elongation involved in DNA replication"/>
    <property type="evidence" value="ECO:0007669"/>
    <property type="project" value="TreeGrafter"/>
</dbReference>
<feature type="domain" description="DNA polymerase III beta sliding clamp central" evidence="11">
    <location>
        <begin position="147"/>
        <end position="267"/>
    </location>
</feature>
<dbReference type="SUPFAM" id="SSF55979">
    <property type="entry name" value="DNA clamp"/>
    <property type="match status" value="3"/>
</dbReference>
<evidence type="ECO:0000259" key="10">
    <source>
        <dbReference type="Pfam" id="PF00712"/>
    </source>
</evidence>
<evidence type="ECO:0000256" key="8">
    <source>
        <dbReference type="ARBA" id="ARBA00023125"/>
    </source>
</evidence>
<dbReference type="Pfam" id="PF02767">
    <property type="entry name" value="DNA_pol3_beta_2"/>
    <property type="match status" value="1"/>
</dbReference>
<dbReference type="PIRSF" id="PIRSF000804">
    <property type="entry name" value="DNA_pol_III_b"/>
    <property type="match status" value="1"/>
</dbReference>
<evidence type="ECO:0000313" key="13">
    <source>
        <dbReference type="EMBL" id="TMQ71307.1"/>
    </source>
</evidence>
<name>A0A538U613_UNCEI</name>
<evidence type="ECO:0000256" key="3">
    <source>
        <dbReference type="ARBA" id="ARBA00022490"/>
    </source>
</evidence>
<keyword evidence="5 9" id="KW-0548">Nucleotidyltransferase</keyword>
<dbReference type="GO" id="GO:0009360">
    <property type="term" value="C:DNA polymerase III complex"/>
    <property type="evidence" value="ECO:0007669"/>
    <property type="project" value="InterPro"/>
</dbReference>
<dbReference type="InterPro" id="IPR046938">
    <property type="entry name" value="DNA_clamp_sf"/>
</dbReference>
<evidence type="ECO:0000256" key="1">
    <source>
        <dbReference type="ARBA" id="ARBA00004496"/>
    </source>
</evidence>
<evidence type="ECO:0000256" key="5">
    <source>
        <dbReference type="ARBA" id="ARBA00022695"/>
    </source>
</evidence>
<dbReference type="AlphaFoldDB" id="A0A538U613"/>
<evidence type="ECO:0000256" key="6">
    <source>
        <dbReference type="ARBA" id="ARBA00022705"/>
    </source>
</evidence>
<dbReference type="GO" id="GO:0005737">
    <property type="term" value="C:cytoplasm"/>
    <property type="evidence" value="ECO:0007669"/>
    <property type="project" value="UniProtKB-SubCell"/>
</dbReference>
<accession>A0A538U613</accession>
<dbReference type="GO" id="GO:0008408">
    <property type="term" value="F:3'-5' exonuclease activity"/>
    <property type="evidence" value="ECO:0007669"/>
    <property type="project" value="InterPro"/>
</dbReference>
<evidence type="ECO:0000256" key="7">
    <source>
        <dbReference type="ARBA" id="ARBA00022932"/>
    </source>
</evidence>
<dbReference type="Gene3D" id="3.10.150.10">
    <property type="entry name" value="DNA Polymerase III, subunit A, domain 2"/>
    <property type="match status" value="1"/>
</dbReference>
<evidence type="ECO:0000256" key="2">
    <source>
        <dbReference type="ARBA" id="ARBA00010752"/>
    </source>
</evidence>
<reference evidence="13 14" key="1">
    <citation type="journal article" date="2019" name="Nat. Microbiol.">
        <title>Mediterranean grassland soil C-N compound turnover is dependent on rainfall and depth, and is mediated by genomically divergent microorganisms.</title>
        <authorList>
            <person name="Diamond S."/>
            <person name="Andeer P.F."/>
            <person name="Li Z."/>
            <person name="Crits-Christoph A."/>
            <person name="Burstein D."/>
            <person name="Anantharaman K."/>
            <person name="Lane K.R."/>
            <person name="Thomas B.C."/>
            <person name="Pan C."/>
            <person name="Northen T.R."/>
            <person name="Banfield J.F."/>
        </authorList>
    </citation>
    <scope>NUCLEOTIDE SEQUENCE [LARGE SCALE GENOMIC DNA]</scope>
    <source>
        <strain evidence="13">WS_10</strain>
    </source>
</reference>
<dbReference type="InterPro" id="IPR022634">
    <property type="entry name" value="DNA_polIII_beta_N"/>
</dbReference>
<comment type="subcellular location">
    <subcellularLocation>
        <location evidence="1 9">Cytoplasm</location>
    </subcellularLocation>
</comment>
<comment type="subunit">
    <text evidence="9">Forms a ring-shaped head-to-tail homodimer around DNA.</text>
</comment>
<dbReference type="PANTHER" id="PTHR30478:SF0">
    <property type="entry name" value="BETA SLIDING CLAMP"/>
    <property type="match status" value="1"/>
</dbReference>
<dbReference type="Proteomes" id="UP000319836">
    <property type="component" value="Unassembled WGS sequence"/>
</dbReference>
<organism evidence="13 14">
    <name type="scientific">Eiseniibacteriota bacterium</name>
    <dbReference type="NCBI Taxonomy" id="2212470"/>
    <lineage>
        <taxon>Bacteria</taxon>
        <taxon>Candidatus Eiseniibacteriota</taxon>
    </lineage>
</organism>
<dbReference type="Pfam" id="PF00712">
    <property type="entry name" value="DNA_pol3_beta"/>
    <property type="match status" value="1"/>
</dbReference>
<comment type="similarity">
    <text evidence="2 9">Belongs to the beta sliding clamp family.</text>
</comment>
<keyword evidence="6 9" id="KW-0235">DNA replication</keyword>
<proteinExistence type="inferred from homology"/>
<keyword evidence="7 9" id="KW-0239">DNA-directed DNA polymerase</keyword>
<evidence type="ECO:0000256" key="9">
    <source>
        <dbReference type="PIRNR" id="PIRNR000804"/>
    </source>
</evidence>
<dbReference type="Gene3D" id="3.70.10.10">
    <property type="match status" value="1"/>
</dbReference>
<keyword evidence="3 9" id="KW-0963">Cytoplasm</keyword>
<dbReference type="PANTHER" id="PTHR30478">
    <property type="entry name" value="DNA POLYMERASE III SUBUNIT BETA"/>
    <property type="match status" value="1"/>
</dbReference>
<evidence type="ECO:0000259" key="11">
    <source>
        <dbReference type="Pfam" id="PF02767"/>
    </source>
</evidence>
<evidence type="ECO:0000313" key="14">
    <source>
        <dbReference type="Proteomes" id="UP000319836"/>
    </source>
</evidence>
<dbReference type="SMART" id="SM00480">
    <property type="entry name" value="POL3Bc"/>
    <property type="match status" value="1"/>
</dbReference>
<dbReference type="InterPro" id="IPR022635">
    <property type="entry name" value="DNA_polIII_beta_C"/>
</dbReference>
<evidence type="ECO:0000259" key="12">
    <source>
        <dbReference type="Pfam" id="PF02768"/>
    </source>
</evidence>
<protein>
    <recommendedName>
        <fullName evidence="9">Beta sliding clamp</fullName>
    </recommendedName>
</protein>
<sequence>MPKDSRALELTKLRSDGMELTIQQTDLAFAVGKAMGSISAKSPMPLLSCLLLETEKNMLRVTGTDLELTTAVSIPCVVKTPGKAAVSARHFHEVVRKMPRGEVQLTASGQQVEIRYGDGKGWSSFPTQDASDFPRVPDLKAETKISIEGEALARLVSRTGYAVSSDASRPQLSGVLLHGNDRQMILVATDGHRLARATRKGTFSGLNKDGVIVPSRALATLSRTAEEATSPVEVEIAGSRNQAAFAAQVGDYRVQVLVRLLQGPYPNYEQVIPKSNPREVTVSRDELLAAVDIVASHADNVTRQVRFSLVDGKVGVSSATELGSGRHEVGADYRGEAMEIGYNATYLLDMLKSIQSEKVVLRLGTALGAGVVEPVEGLPQSEEDLLCLIMPLRLPDAG</sequence>
<dbReference type="CDD" id="cd00140">
    <property type="entry name" value="beta_clamp"/>
    <property type="match status" value="1"/>
</dbReference>
<dbReference type="GO" id="GO:0003887">
    <property type="term" value="F:DNA-directed DNA polymerase activity"/>
    <property type="evidence" value="ECO:0007669"/>
    <property type="project" value="UniProtKB-UniRule"/>
</dbReference>
<feature type="domain" description="DNA polymerase III beta sliding clamp N-terminal" evidence="10">
    <location>
        <begin position="18"/>
        <end position="136"/>
    </location>
</feature>
<dbReference type="GO" id="GO:0003677">
    <property type="term" value="F:DNA binding"/>
    <property type="evidence" value="ECO:0007669"/>
    <property type="project" value="UniProtKB-UniRule"/>
</dbReference>
<dbReference type="EMBL" id="VBPA01000133">
    <property type="protein sequence ID" value="TMQ71307.1"/>
    <property type="molecule type" value="Genomic_DNA"/>
</dbReference>
<dbReference type="Pfam" id="PF02768">
    <property type="entry name" value="DNA_pol3_beta_3"/>
    <property type="match status" value="1"/>
</dbReference>
<feature type="domain" description="DNA polymerase III beta sliding clamp C-terminal" evidence="12">
    <location>
        <begin position="270"/>
        <end position="375"/>
    </location>
</feature>
<keyword evidence="4 9" id="KW-0808">Transferase</keyword>
<comment type="function">
    <text evidence="9">Confers DNA tethering and processivity to DNA polymerases and other proteins. Acts as a clamp, forming a ring around DNA (a reaction catalyzed by the clamp-loading complex) which diffuses in an ATP-independent manner freely and bidirectionally along dsDNA. Initially characterized for its ability to contact the catalytic subunit of DNA polymerase III (Pol III), a complex, multichain enzyme responsible for most of the replicative synthesis in bacteria; Pol III exhibits 3'-5' exonuclease proofreading activity. The beta chain is required for initiation of replication as well as for processivity of DNA replication.</text>
</comment>
<gene>
    <name evidence="13" type="primary">dnaN</name>
    <name evidence="13" type="ORF">E6K80_05935</name>
</gene>
<dbReference type="InterPro" id="IPR022637">
    <property type="entry name" value="DNA_polIII_beta_cen"/>
</dbReference>
<dbReference type="NCBIfam" id="TIGR00663">
    <property type="entry name" value="dnan"/>
    <property type="match status" value="1"/>
</dbReference>